<dbReference type="CDD" id="cd01017">
    <property type="entry name" value="AdcA"/>
    <property type="match status" value="1"/>
</dbReference>
<comment type="caution">
    <text evidence="5">The sequence shown here is derived from an EMBL/GenBank/DDBJ whole genome shotgun (WGS) entry which is preliminary data.</text>
</comment>
<dbReference type="InterPro" id="IPR006128">
    <property type="entry name" value="Lipoprotein_PsaA-like"/>
</dbReference>
<dbReference type="GO" id="GO:0030001">
    <property type="term" value="P:metal ion transport"/>
    <property type="evidence" value="ECO:0007669"/>
    <property type="project" value="InterPro"/>
</dbReference>
<dbReference type="Proteomes" id="UP000233440">
    <property type="component" value="Unassembled WGS sequence"/>
</dbReference>
<reference evidence="5 6" key="1">
    <citation type="submission" date="2017-11" db="EMBL/GenBank/DDBJ databases">
        <title>Bacillus camelliae sp. nov., isolated from pu'er tea.</title>
        <authorList>
            <person name="Niu L."/>
        </authorList>
    </citation>
    <scope>NUCLEOTIDE SEQUENCE [LARGE SCALE GENOMIC DNA]</scope>
    <source>
        <strain evidence="5 6">7578-1</strain>
    </source>
</reference>
<keyword evidence="6" id="KW-1185">Reference proteome</keyword>
<dbReference type="InterPro" id="IPR006129">
    <property type="entry name" value="AdhesinB"/>
</dbReference>
<gene>
    <name evidence="5" type="ORF">CWO92_15535</name>
</gene>
<evidence type="ECO:0000256" key="1">
    <source>
        <dbReference type="ARBA" id="ARBA00011028"/>
    </source>
</evidence>
<evidence type="ECO:0000256" key="3">
    <source>
        <dbReference type="ARBA" id="ARBA00022729"/>
    </source>
</evidence>
<dbReference type="Pfam" id="PF01297">
    <property type="entry name" value="ZnuA"/>
    <property type="match status" value="1"/>
</dbReference>
<dbReference type="Gene3D" id="3.40.50.1980">
    <property type="entry name" value="Nitrogenase molybdenum iron protein domain"/>
    <property type="match status" value="2"/>
</dbReference>
<evidence type="ECO:0000313" key="6">
    <source>
        <dbReference type="Proteomes" id="UP000233440"/>
    </source>
</evidence>
<dbReference type="OrthoDB" id="9810636at2"/>
<evidence type="ECO:0000256" key="4">
    <source>
        <dbReference type="RuleBase" id="RU003512"/>
    </source>
</evidence>
<accession>A0A2N3LI16</accession>
<dbReference type="SUPFAM" id="SSF53807">
    <property type="entry name" value="Helical backbone' metal receptor"/>
    <property type="match status" value="1"/>
</dbReference>
<sequence>MILCIAFICLQGCSKNDNSENKEKGGKDKKIHIVTTFYPMYEFTRNIAGNMADVELLIPSNVEPHDWEPSPKDMLKIQNANVLVYNSKFLETWVPNIQKSLGNKGPQYVEASKGIHLMKGVAEEDSTAKNKQTQMDPHVWLSPALAQKEVTNITQTLVKVDPKNKNYYENNSKTYLQELEKLDKAYRTALQNVKKREIITQHAAFGYLARTYHLTQVPIAGLSPDQEPSPAKLGELKKFAKSHNLKVIYYEEVASPKVAKTLANEIGAKIEVLNTLEGLSKKDQEKGLDYITEMEENLKSLEKTLNE</sequence>
<dbReference type="InterPro" id="IPR050492">
    <property type="entry name" value="Bact_metal-bind_prot9"/>
</dbReference>
<comment type="similarity">
    <text evidence="1 4">Belongs to the bacterial solute-binding protein 9 family.</text>
</comment>
<organism evidence="5 6">
    <name type="scientific">Heyndrickxia camelliae</name>
    <dbReference type="NCBI Taxonomy" id="1707093"/>
    <lineage>
        <taxon>Bacteria</taxon>
        <taxon>Bacillati</taxon>
        <taxon>Bacillota</taxon>
        <taxon>Bacilli</taxon>
        <taxon>Bacillales</taxon>
        <taxon>Bacillaceae</taxon>
        <taxon>Heyndrickxia</taxon>
    </lineage>
</organism>
<keyword evidence="3" id="KW-0732">Signal</keyword>
<dbReference type="PRINTS" id="PR00690">
    <property type="entry name" value="ADHESNFAMILY"/>
</dbReference>
<dbReference type="PANTHER" id="PTHR42953:SF3">
    <property type="entry name" value="HIGH-AFFINITY ZINC UPTAKE SYSTEM PROTEIN ZNUA"/>
    <property type="match status" value="1"/>
</dbReference>
<dbReference type="PANTHER" id="PTHR42953">
    <property type="entry name" value="HIGH-AFFINITY ZINC UPTAKE SYSTEM PROTEIN ZNUA-RELATED"/>
    <property type="match status" value="1"/>
</dbReference>
<evidence type="ECO:0000313" key="5">
    <source>
        <dbReference type="EMBL" id="PKR84251.1"/>
    </source>
</evidence>
<dbReference type="AlphaFoldDB" id="A0A2N3LI16"/>
<dbReference type="InterPro" id="IPR006127">
    <property type="entry name" value="ZnuA-like"/>
</dbReference>
<name>A0A2N3LI16_9BACI</name>
<evidence type="ECO:0000256" key="2">
    <source>
        <dbReference type="ARBA" id="ARBA00022448"/>
    </source>
</evidence>
<dbReference type="GO" id="GO:0046872">
    <property type="term" value="F:metal ion binding"/>
    <property type="evidence" value="ECO:0007669"/>
    <property type="project" value="InterPro"/>
</dbReference>
<dbReference type="GO" id="GO:0007155">
    <property type="term" value="P:cell adhesion"/>
    <property type="evidence" value="ECO:0007669"/>
    <property type="project" value="InterPro"/>
</dbReference>
<protein>
    <submittedName>
        <fullName evidence="5">Zinc ABC transporter substrate-binding protein</fullName>
    </submittedName>
</protein>
<dbReference type="PRINTS" id="PR00691">
    <property type="entry name" value="ADHESINB"/>
</dbReference>
<dbReference type="EMBL" id="PIQO01000012">
    <property type="protein sequence ID" value="PKR84251.1"/>
    <property type="molecule type" value="Genomic_DNA"/>
</dbReference>
<keyword evidence="2 4" id="KW-0813">Transport</keyword>
<proteinExistence type="inferred from homology"/>